<dbReference type="Pfam" id="PF00294">
    <property type="entry name" value="PfkB"/>
    <property type="match status" value="1"/>
</dbReference>
<evidence type="ECO:0000256" key="5">
    <source>
        <dbReference type="ARBA" id="ARBA00022840"/>
    </source>
</evidence>
<proteinExistence type="inferred from homology"/>
<accession>K9YY35</accession>
<evidence type="ECO:0000313" key="7">
    <source>
        <dbReference type="EMBL" id="AFZ51028.1"/>
    </source>
</evidence>
<dbReference type="STRING" id="13035.Dacsa_2426"/>
<keyword evidence="2" id="KW-0808">Transferase</keyword>
<dbReference type="Gene3D" id="3.40.1190.20">
    <property type="match status" value="1"/>
</dbReference>
<dbReference type="GO" id="GO:0016301">
    <property type="term" value="F:kinase activity"/>
    <property type="evidence" value="ECO:0007669"/>
    <property type="project" value="UniProtKB-KW"/>
</dbReference>
<keyword evidence="8" id="KW-1185">Reference proteome</keyword>
<dbReference type="PROSITE" id="PS00584">
    <property type="entry name" value="PFKB_KINASES_2"/>
    <property type="match status" value="1"/>
</dbReference>
<dbReference type="AlphaFoldDB" id="K9YY35"/>
<evidence type="ECO:0000259" key="6">
    <source>
        <dbReference type="Pfam" id="PF00294"/>
    </source>
</evidence>
<dbReference type="Proteomes" id="UP000010482">
    <property type="component" value="Chromosome"/>
</dbReference>
<gene>
    <name evidence="7" type="ORF">Dacsa_2426</name>
</gene>
<dbReference type="PATRIC" id="fig|13035.3.peg.2760"/>
<dbReference type="KEGG" id="dsl:Dacsa_2426"/>
<name>K9YY35_DACS8</name>
<comment type="similarity">
    <text evidence="1">Belongs to the carbohydrate kinase PfkB family.</text>
</comment>
<dbReference type="GO" id="GO:0005524">
    <property type="term" value="F:ATP binding"/>
    <property type="evidence" value="ECO:0007669"/>
    <property type="project" value="UniProtKB-KW"/>
</dbReference>
<keyword evidence="5" id="KW-0067">ATP-binding</keyword>
<dbReference type="InterPro" id="IPR011611">
    <property type="entry name" value="PfkB_dom"/>
</dbReference>
<evidence type="ECO:0000256" key="1">
    <source>
        <dbReference type="ARBA" id="ARBA00010688"/>
    </source>
</evidence>
<dbReference type="PROSITE" id="PS00583">
    <property type="entry name" value="PFKB_KINASES_1"/>
    <property type="match status" value="1"/>
</dbReference>
<protein>
    <submittedName>
        <fullName evidence="7">Sugar kinase, ribokinase</fullName>
    </submittedName>
</protein>
<dbReference type="PANTHER" id="PTHR43085">
    <property type="entry name" value="HEXOKINASE FAMILY MEMBER"/>
    <property type="match status" value="1"/>
</dbReference>
<evidence type="ECO:0000256" key="3">
    <source>
        <dbReference type="ARBA" id="ARBA00022741"/>
    </source>
</evidence>
<keyword evidence="3" id="KW-0547">Nucleotide-binding</keyword>
<dbReference type="EMBL" id="CP003944">
    <property type="protein sequence ID" value="AFZ51028.1"/>
    <property type="molecule type" value="Genomic_DNA"/>
</dbReference>
<dbReference type="HOGENOM" id="CLU_027634_6_1_3"/>
<dbReference type="PANTHER" id="PTHR43085:SF1">
    <property type="entry name" value="PSEUDOURIDINE KINASE-RELATED"/>
    <property type="match status" value="1"/>
</dbReference>
<dbReference type="OrthoDB" id="9813569at2"/>
<dbReference type="CDD" id="cd01167">
    <property type="entry name" value="bac_FRK"/>
    <property type="match status" value="1"/>
</dbReference>
<sequence>MTQVLCLGEILYDCLAQEAGKPIESVKNWIAYPGGAPANVATALVKLGTSSGFIGCIGKDEAGQSLKQLLLETGVNCQGIQEHPNAPTRQVYVLRSRDGDREFAGFGNHRPDQFADAFLQADQLPIPLFEQAQFLVIGTLELAYPTTRRAVFRALELANTYNIKVLVDVNWRPMFWHHPEEAIPLIKQLWQFVDFVKFSREEAQWLFNTAESGAIAHQLSSIEGVFVTDGGETISYYLNDFEGKIPTFAVSVEDTTGAGDSFVAGLVHQLCQKGLNNFSNAHSVKESIIYASAVGGLTTTRSGAIAAQPTDSEVKQFLKSQN</sequence>
<dbReference type="eggNOG" id="COG0524">
    <property type="taxonomic scope" value="Bacteria"/>
</dbReference>
<evidence type="ECO:0000256" key="2">
    <source>
        <dbReference type="ARBA" id="ARBA00022679"/>
    </source>
</evidence>
<dbReference type="InterPro" id="IPR002173">
    <property type="entry name" value="Carboh/pur_kinase_PfkB_CS"/>
</dbReference>
<dbReference type="SUPFAM" id="SSF53613">
    <property type="entry name" value="Ribokinase-like"/>
    <property type="match status" value="1"/>
</dbReference>
<evidence type="ECO:0000313" key="8">
    <source>
        <dbReference type="Proteomes" id="UP000010482"/>
    </source>
</evidence>
<keyword evidence="4 7" id="KW-0418">Kinase</keyword>
<dbReference type="InterPro" id="IPR050306">
    <property type="entry name" value="PfkB_Carbo_kinase"/>
</dbReference>
<evidence type="ECO:0000256" key="4">
    <source>
        <dbReference type="ARBA" id="ARBA00022777"/>
    </source>
</evidence>
<reference evidence="7" key="1">
    <citation type="submission" date="2012-04" db="EMBL/GenBank/DDBJ databases">
        <title>Finished genome of Dactylococcopsis salina PCC 8305.</title>
        <authorList>
            <consortium name="US DOE Joint Genome Institute"/>
            <person name="Gugger M."/>
            <person name="Coursin T."/>
            <person name="Rippka R."/>
            <person name="Tandeau De Marsac N."/>
            <person name="Huntemann M."/>
            <person name="Wei C.-L."/>
            <person name="Han J."/>
            <person name="Detter J.C."/>
            <person name="Han C."/>
            <person name="Tapia R."/>
            <person name="Daligault H."/>
            <person name="Chen A."/>
            <person name="Krypides N."/>
            <person name="Mavromatis K."/>
            <person name="Markowitz V."/>
            <person name="Szeto E."/>
            <person name="Ivanova N."/>
            <person name="Ovchinnikova G."/>
            <person name="Pagani I."/>
            <person name="Pati A."/>
            <person name="Goodwin L."/>
            <person name="Peters L."/>
            <person name="Pitluck S."/>
            <person name="Woyke T."/>
            <person name="Kerfeld C."/>
        </authorList>
    </citation>
    <scope>NUCLEOTIDE SEQUENCE [LARGE SCALE GENOMIC DNA]</scope>
    <source>
        <strain evidence="7">PCC 8305</strain>
    </source>
</reference>
<dbReference type="InterPro" id="IPR029056">
    <property type="entry name" value="Ribokinase-like"/>
</dbReference>
<dbReference type="RefSeq" id="WP_015230019.1">
    <property type="nucleotide sequence ID" value="NC_019780.1"/>
</dbReference>
<feature type="domain" description="Carbohydrate kinase PfkB" evidence="6">
    <location>
        <begin position="1"/>
        <end position="310"/>
    </location>
</feature>
<organism evidence="7 8">
    <name type="scientific">Dactylococcopsis salina (strain PCC 8305)</name>
    <name type="common">Myxobactron salinum</name>
    <dbReference type="NCBI Taxonomy" id="13035"/>
    <lineage>
        <taxon>Bacteria</taxon>
        <taxon>Bacillati</taxon>
        <taxon>Cyanobacteriota</taxon>
        <taxon>Cyanophyceae</taxon>
        <taxon>Nodosilineales</taxon>
        <taxon>Cymatolegaceae</taxon>
        <taxon>Dactylococcopsis</taxon>
    </lineage>
</organism>